<evidence type="ECO:0000313" key="2">
    <source>
        <dbReference type="Proteomes" id="UP000637383"/>
    </source>
</evidence>
<evidence type="ECO:0000313" key="1">
    <source>
        <dbReference type="EMBL" id="MBD2734519.1"/>
    </source>
</evidence>
<dbReference type="EMBL" id="JACJTU010000009">
    <property type="protein sequence ID" value="MBD2734519.1"/>
    <property type="molecule type" value="Genomic_DNA"/>
</dbReference>
<accession>A0ABR8K6T1</accession>
<proteinExistence type="predicted"/>
<name>A0ABR8K6T1_9NOSO</name>
<gene>
    <name evidence="1" type="ORF">H6H03_11435</name>
</gene>
<protein>
    <submittedName>
        <fullName evidence="1">Uncharacterized protein</fullName>
    </submittedName>
</protein>
<comment type="caution">
    <text evidence="1">The sequence shown here is derived from an EMBL/GenBank/DDBJ whole genome shotgun (WGS) entry which is preliminary data.</text>
</comment>
<sequence length="137" mass="15778">MNAEECELAYRQLLSMLEYPQFGWVVEQLEVGIIAGEIELPKNKNKSPTIIEDFSAHKKLRYLVDAIEQAVINTADMEREIISFFRTEIAFYPDSENSEESFSINETSLTSRRQDAISVLQELLNLLRARISEDDSE</sequence>
<reference evidence="1 2" key="1">
    <citation type="journal article" date="2020" name="ISME J.">
        <title>Comparative genomics reveals insights into cyanobacterial evolution and habitat adaptation.</title>
        <authorList>
            <person name="Chen M.Y."/>
            <person name="Teng W.K."/>
            <person name="Zhao L."/>
            <person name="Hu C.X."/>
            <person name="Zhou Y.K."/>
            <person name="Han B.P."/>
            <person name="Song L.R."/>
            <person name="Shu W.S."/>
        </authorList>
    </citation>
    <scope>NUCLEOTIDE SEQUENCE [LARGE SCALE GENOMIC DNA]</scope>
    <source>
        <strain evidence="1 2">FACHB-159</strain>
    </source>
</reference>
<keyword evidence="2" id="KW-1185">Reference proteome</keyword>
<organism evidence="1 2">
    <name type="scientific">Nostoc paludosum FACHB-159</name>
    <dbReference type="NCBI Taxonomy" id="2692908"/>
    <lineage>
        <taxon>Bacteria</taxon>
        <taxon>Bacillati</taxon>
        <taxon>Cyanobacteriota</taxon>
        <taxon>Cyanophyceae</taxon>
        <taxon>Nostocales</taxon>
        <taxon>Nostocaceae</taxon>
        <taxon>Nostoc</taxon>
    </lineage>
</organism>
<dbReference type="Proteomes" id="UP000637383">
    <property type="component" value="Unassembled WGS sequence"/>
</dbReference>
<dbReference type="RefSeq" id="WP_190955226.1">
    <property type="nucleotide sequence ID" value="NZ_JACJTU010000009.1"/>
</dbReference>